<evidence type="ECO:0000313" key="2">
    <source>
        <dbReference type="Proteomes" id="UP000006729"/>
    </source>
</evidence>
<proteinExistence type="predicted"/>
<name>A0ACC0T5K4_POPTR</name>
<accession>A0ACC0T5K4</accession>
<organism evidence="1 2">
    <name type="scientific">Populus trichocarpa</name>
    <name type="common">Western balsam poplar</name>
    <name type="synonym">Populus balsamifera subsp. trichocarpa</name>
    <dbReference type="NCBI Taxonomy" id="3694"/>
    <lineage>
        <taxon>Eukaryota</taxon>
        <taxon>Viridiplantae</taxon>
        <taxon>Streptophyta</taxon>
        <taxon>Embryophyta</taxon>
        <taxon>Tracheophyta</taxon>
        <taxon>Spermatophyta</taxon>
        <taxon>Magnoliopsida</taxon>
        <taxon>eudicotyledons</taxon>
        <taxon>Gunneridae</taxon>
        <taxon>Pentapetalae</taxon>
        <taxon>rosids</taxon>
        <taxon>fabids</taxon>
        <taxon>Malpighiales</taxon>
        <taxon>Salicaceae</taxon>
        <taxon>Saliceae</taxon>
        <taxon>Populus</taxon>
    </lineage>
</organism>
<comment type="caution">
    <text evidence="1">The sequence shown here is derived from an EMBL/GenBank/DDBJ whole genome shotgun (WGS) entry which is preliminary data.</text>
</comment>
<gene>
    <name evidence="1" type="ORF">POPTR_004G191400v4</name>
</gene>
<protein>
    <submittedName>
        <fullName evidence="1">Uncharacterized protein</fullName>
    </submittedName>
</protein>
<evidence type="ECO:0000313" key="1">
    <source>
        <dbReference type="EMBL" id="KAI9396828.1"/>
    </source>
</evidence>
<keyword evidence="2" id="KW-1185">Reference proteome</keyword>
<dbReference type="EMBL" id="CM009293">
    <property type="protein sequence ID" value="KAI9396828.1"/>
    <property type="molecule type" value="Genomic_DNA"/>
</dbReference>
<reference evidence="1 2" key="1">
    <citation type="journal article" date="2006" name="Science">
        <title>The genome of black cottonwood, Populus trichocarpa (Torr. &amp; Gray).</title>
        <authorList>
            <person name="Tuskan G.A."/>
            <person name="Difazio S."/>
            <person name="Jansson S."/>
            <person name="Bohlmann J."/>
            <person name="Grigoriev I."/>
            <person name="Hellsten U."/>
            <person name="Putnam N."/>
            <person name="Ralph S."/>
            <person name="Rombauts S."/>
            <person name="Salamov A."/>
            <person name="Schein J."/>
            <person name="Sterck L."/>
            <person name="Aerts A."/>
            <person name="Bhalerao R.R."/>
            <person name="Bhalerao R.P."/>
            <person name="Blaudez D."/>
            <person name="Boerjan W."/>
            <person name="Brun A."/>
            <person name="Brunner A."/>
            <person name="Busov V."/>
            <person name="Campbell M."/>
            <person name="Carlson J."/>
            <person name="Chalot M."/>
            <person name="Chapman J."/>
            <person name="Chen G.L."/>
            <person name="Cooper D."/>
            <person name="Coutinho P.M."/>
            <person name="Couturier J."/>
            <person name="Covert S."/>
            <person name="Cronk Q."/>
            <person name="Cunningham R."/>
            <person name="Davis J."/>
            <person name="Degroeve S."/>
            <person name="Dejardin A."/>
            <person name="Depamphilis C."/>
            <person name="Detter J."/>
            <person name="Dirks B."/>
            <person name="Dubchak I."/>
            <person name="Duplessis S."/>
            <person name="Ehlting J."/>
            <person name="Ellis B."/>
            <person name="Gendler K."/>
            <person name="Goodstein D."/>
            <person name="Gribskov M."/>
            <person name="Grimwood J."/>
            <person name="Groover A."/>
            <person name="Gunter L."/>
            <person name="Hamberger B."/>
            <person name="Heinze B."/>
            <person name="Helariutta Y."/>
            <person name="Henrissat B."/>
            <person name="Holligan D."/>
            <person name="Holt R."/>
            <person name="Huang W."/>
            <person name="Islam-Faridi N."/>
            <person name="Jones S."/>
            <person name="Jones-Rhoades M."/>
            <person name="Jorgensen R."/>
            <person name="Joshi C."/>
            <person name="Kangasjarvi J."/>
            <person name="Karlsson J."/>
            <person name="Kelleher C."/>
            <person name="Kirkpatrick R."/>
            <person name="Kirst M."/>
            <person name="Kohler A."/>
            <person name="Kalluri U."/>
            <person name="Larimer F."/>
            <person name="Leebens-Mack J."/>
            <person name="Leple J.C."/>
            <person name="Locascio P."/>
            <person name="Lou Y."/>
            <person name="Lucas S."/>
            <person name="Martin F."/>
            <person name="Montanini B."/>
            <person name="Napoli C."/>
            <person name="Nelson D.R."/>
            <person name="Nelson C."/>
            <person name="Nieminen K."/>
            <person name="Nilsson O."/>
            <person name="Pereda V."/>
            <person name="Peter G."/>
            <person name="Philippe R."/>
            <person name="Pilate G."/>
            <person name="Poliakov A."/>
            <person name="Razumovskaya J."/>
            <person name="Richardson P."/>
            <person name="Rinaldi C."/>
            <person name="Ritland K."/>
            <person name="Rouze P."/>
            <person name="Ryaboy D."/>
            <person name="Schmutz J."/>
            <person name="Schrader J."/>
            <person name="Segerman B."/>
            <person name="Shin H."/>
            <person name="Siddiqui A."/>
            <person name="Sterky F."/>
            <person name="Terry A."/>
            <person name="Tsai C.J."/>
            <person name="Uberbacher E."/>
            <person name="Unneberg P."/>
            <person name="Vahala J."/>
            <person name="Wall K."/>
            <person name="Wessler S."/>
            <person name="Yang G."/>
            <person name="Yin T."/>
            <person name="Douglas C."/>
            <person name="Marra M."/>
            <person name="Sandberg G."/>
            <person name="Van de Peer Y."/>
            <person name="Rokhsar D."/>
        </authorList>
    </citation>
    <scope>NUCLEOTIDE SEQUENCE [LARGE SCALE GENOMIC DNA]</scope>
    <source>
        <strain evidence="2">cv. Nisqually</strain>
    </source>
</reference>
<sequence>MILKLCVPGLMILFLLCSVATAMDQSAADSKPGCRDKCGNVSVPYPFGIDESSCAENQYLFLNCSQSDGHGPEKLWFANIPVLSISVLEGLMVVSIFTAYDCYNQSGAKMKETNLSIHLGQGPYMFSDTRNMFTAIGCDTMGFFSNADVTYAAACISSCDEMVSLAHNSSCSGSGCCQTSIPQGLKSLSILSSSIYNHINVSDFNPCGYAFLADKRTFKASDWQLSGLPDGNASDAVIEWVVETKSCEQAGMNTSSYACRNNTNCNYSKNGQGYRCSCKDGFTGNPYLSPGCQDIDECADRQRYPCKGKCKNTPGNYTCSCPMGMHGDGKTGCQGFGIATIASVTGGTISLVIIGVLLYIILRKLRKVKNFRENGGMVLKHQRVRIFSEAELAKATENYNDHKKLGEGGFGCVYKGVLPDNTQLAVKKFKGVDKAQMNEEFQHEIGMVLQVNHKNVVKLLGLCLQTKVPLLVYEFISNGTLFHHIHDKKSQVLRTWTDRLRVAAETALALEYLHSLANPPMIHGDVKTVNILLDEDGTAKIADFGASVLISPGQTDIATKIQGTFGYLDPEYLMTGNLTVKSDVFSFGVVLVELMTGQKPNSNAKSGEKRNVVQDFISSLENNHLFKILDFEADEEELEEIEVVAELAKRCVNSSGVKRPSMKEVSDELSRLTSLHEDLWGQKNSEETEHLLGKSALSFNENASPSMNEPQMAQTVISLEIENYTNSI</sequence>
<dbReference type="Proteomes" id="UP000006729">
    <property type="component" value="Chromosome 4"/>
</dbReference>